<feature type="transmembrane region" description="Helical" evidence="11">
    <location>
        <begin position="1544"/>
        <end position="1565"/>
    </location>
</feature>
<evidence type="ECO:0000259" key="12">
    <source>
        <dbReference type="SMART" id="SM01205"/>
    </source>
</evidence>
<keyword evidence="6 11" id="KW-0812">Transmembrane</keyword>
<feature type="transmembrane region" description="Helical" evidence="11">
    <location>
        <begin position="474"/>
        <end position="502"/>
    </location>
</feature>
<reference evidence="13 14" key="3">
    <citation type="journal article" date="2016" name="FEMS Yeast Res.">
        <title>Curation of the genome annotation of Pichia pastoris (Komagataella phaffii) CBS7435 from gene level to protein function.</title>
        <authorList>
            <person name="Valli M."/>
            <person name="Tatto N.E."/>
            <person name="Peymann A."/>
            <person name="Gruber C."/>
            <person name="Landes N."/>
            <person name="Ekker H."/>
            <person name="Thallinger G.G."/>
            <person name="Mattanovich D."/>
            <person name="Gasser B."/>
            <person name="Graf A.B."/>
        </authorList>
    </citation>
    <scope>GENOME REANNOTATION</scope>
    <source>
        <strain evidence="13 14">ATCC 76273 / CBS 7435 / CECT 11047 / NRRL Y-11430 / Wegner 21-1</strain>
    </source>
</reference>
<evidence type="ECO:0000256" key="1">
    <source>
        <dbReference type="ARBA" id="ARBA00004141"/>
    </source>
</evidence>
<comment type="similarity">
    <text evidence="2">Belongs to the glycosyltransferase 48 family.</text>
</comment>
<dbReference type="SMART" id="SM01205">
    <property type="entry name" value="FKS1_dom1"/>
    <property type="match status" value="1"/>
</dbReference>
<dbReference type="Pfam" id="PF23605">
    <property type="entry name" value="FKS1_dom2"/>
    <property type="match status" value="1"/>
</dbReference>
<dbReference type="PANTHER" id="PTHR12741:SF97">
    <property type="entry name" value="1,3-BETA-GLUCAN SYNTHASE"/>
    <property type="match status" value="1"/>
</dbReference>
<feature type="transmembrane region" description="Helical" evidence="11">
    <location>
        <begin position="1572"/>
        <end position="1593"/>
    </location>
</feature>
<dbReference type="GO" id="GO:0051278">
    <property type="term" value="P:fungal-type cell wall polysaccharide biosynthetic process"/>
    <property type="evidence" value="ECO:0007669"/>
    <property type="project" value="TreeGrafter"/>
</dbReference>
<dbReference type="EMBL" id="FR839629">
    <property type="protein sequence ID" value="CCA38721.1"/>
    <property type="molecule type" value="Genomic_DNA"/>
</dbReference>
<dbReference type="GO" id="GO:0003843">
    <property type="term" value="F:1,3-beta-D-glucan synthase activity"/>
    <property type="evidence" value="ECO:0007669"/>
    <property type="project" value="UniProtKB-EC"/>
</dbReference>
<feature type="transmembrane region" description="Helical" evidence="11">
    <location>
        <begin position="1648"/>
        <end position="1677"/>
    </location>
</feature>
<feature type="transmembrane region" description="Helical" evidence="11">
    <location>
        <begin position="1350"/>
        <end position="1369"/>
    </location>
</feature>
<organism evidence="13 14">
    <name type="scientific">Komagataella phaffii (strain ATCC 76273 / CBS 7435 / CECT 11047 / NRRL Y-11430 / Wegner 21-1)</name>
    <name type="common">Yeast</name>
    <name type="synonym">Pichia pastoris</name>
    <dbReference type="NCBI Taxonomy" id="981350"/>
    <lineage>
        <taxon>Eukaryota</taxon>
        <taxon>Fungi</taxon>
        <taxon>Dikarya</taxon>
        <taxon>Ascomycota</taxon>
        <taxon>Saccharomycotina</taxon>
        <taxon>Pichiomycetes</taxon>
        <taxon>Pichiales</taxon>
        <taxon>Pichiaceae</taxon>
        <taxon>Komagataella</taxon>
    </lineage>
</organism>
<dbReference type="PANTHER" id="PTHR12741">
    <property type="entry name" value="LYST-INTERACTING PROTEIN LIP5 DOPAMINE RESPONSIVE PROTEIN DRG-1"/>
    <property type="match status" value="1"/>
</dbReference>
<feature type="transmembrane region" description="Helical" evidence="11">
    <location>
        <begin position="1506"/>
        <end position="1532"/>
    </location>
</feature>
<feature type="transmembrane region" description="Helical" evidence="11">
    <location>
        <begin position="610"/>
        <end position="633"/>
    </location>
</feature>
<evidence type="ECO:0000256" key="7">
    <source>
        <dbReference type="ARBA" id="ARBA00022989"/>
    </source>
</evidence>
<dbReference type="GO" id="GO:0006075">
    <property type="term" value="P:(1-&gt;3)-beta-D-glucan biosynthetic process"/>
    <property type="evidence" value="ECO:0007669"/>
    <property type="project" value="InterPro"/>
</dbReference>
<evidence type="ECO:0000256" key="4">
    <source>
        <dbReference type="ARBA" id="ARBA00022676"/>
    </source>
</evidence>
<comment type="subcellular location">
    <subcellularLocation>
        <location evidence="1">Membrane</location>
        <topology evidence="1">Multi-pass membrane protein</topology>
    </subcellularLocation>
</comment>
<keyword evidence="4" id="KW-0328">Glycosyltransferase</keyword>
<feature type="domain" description="1,3-beta-glucan synthase component FKS1-like" evidence="12">
    <location>
        <begin position="211"/>
        <end position="323"/>
    </location>
</feature>
<feature type="transmembrane region" description="Helical" evidence="11">
    <location>
        <begin position="402"/>
        <end position="424"/>
    </location>
</feature>
<dbReference type="EC" id="2.4.1.34" evidence="3"/>
<accession>F2QTJ3</accession>
<evidence type="ECO:0000256" key="11">
    <source>
        <dbReference type="SAM" id="Phobius"/>
    </source>
</evidence>
<evidence type="ECO:0000256" key="10">
    <source>
        <dbReference type="ARBA" id="ARBA00047777"/>
    </source>
</evidence>
<feature type="transmembrane region" description="Helical" evidence="11">
    <location>
        <begin position="1207"/>
        <end position="1227"/>
    </location>
</feature>
<feature type="transmembrane region" description="Helical" evidence="11">
    <location>
        <begin position="588"/>
        <end position="604"/>
    </location>
</feature>
<protein>
    <recommendedName>
        <fullName evidence="3">1,3-beta-glucan synthase</fullName>
        <ecNumber evidence="3">2.4.1.34</ecNumber>
    </recommendedName>
    <alternativeName>
        <fullName evidence="9">1,3-beta-D-glucan-UDP glucosyltransferase</fullName>
    </alternativeName>
</protein>
<dbReference type="HOGENOM" id="CLU_000844_0_1_1"/>
<evidence type="ECO:0000256" key="6">
    <source>
        <dbReference type="ARBA" id="ARBA00022692"/>
    </source>
</evidence>
<feature type="transmembrane region" description="Helical" evidence="11">
    <location>
        <begin position="1698"/>
        <end position="1724"/>
    </location>
</feature>
<feature type="transmembrane region" description="Helical" evidence="11">
    <location>
        <begin position="365"/>
        <end position="382"/>
    </location>
</feature>
<feature type="transmembrane region" description="Helical" evidence="11">
    <location>
        <begin position="445"/>
        <end position="468"/>
    </location>
</feature>
<dbReference type="InterPro" id="IPR026899">
    <property type="entry name" value="FKS1-like_dom1"/>
</dbReference>
<dbReference type="Pfam" id="PF14288">
    <property type="entry name" value="FKS1_dom1"/>
    <property type="match status" value="1"/>
</dbReference>
<gene>
    <name evidence="13" type="primary">GSC2</name>
    <name evidence="13" type="ordered locus">PP7435_Chr2-1043</name>
</gene>
<feature type="transmembrane region" description="Helical" evidence="11">
    <location>
        <begin position="1376"/>
        <end position="1394"/>
    </location>
</feature>
<dbReference type="Pfam" id="PF02364">
    <property type="entry name" value="Glucan_synthase"/>
    <property type="match status" value="1"/>
</dbReference>
<dbReference type="Proteomes" id="UP000006853">
    <property type="component" value="Chromosome 2"/>
</dbReference>
<evidence type="ECO:0000256" key="3">
    <source>
        <dbReference type="ARBA" id="ARBA00012589"/>
    </source>
</evidence>
<dbReference type="InterPro" id="IPR003440">
    <property type="entry name" value="Glyco_trans_48_dom"/>
</dbReference>
<evidence type="ECO:0000256" key="2">
    <source>
        <dbReference type="ARBA" id="ARBA00009040"/>
    </source>
</evidence>
<sequence>MNHSSDSRSMDSSPVIGISERSAPMFSALKTPFITTGRWADIKRVGNLYGYDPNSALDDESSLLNQKLAEGGIFDTFDNNYDPYPTWASDDEVPISKLKIQIIFNQLQEIFHFQPSNIRNMFDYLMKLLDSRASRMGPHLALQSLHADYIGGINANFRKWYFASQLDLDDSIGFENISYNGTAKRHSPYTVPMLSVAQKRWTENMNALSPDDATVHLALYLLCWGEANNIRMIPECLCFIFKCCNDYYYSLDLSKSIPSPERPFLDHIITPLYQFHFNQMYAINSKGETIPRNIDHDKILGYDDMNQLFWYRKGLERIVLQSSKRTILSFPPAERYIHLHNIEWSRAFFKTYYESRTSLHSVLNFNRVWSIHVCVFWLYTSFNSPTLYTSDYDYRRDNQPTASARLAVLSIAGSICLFLNWIAVIAEIKFVPRKWPGAESMIPKLLLLLILTLVQVAPIVYILFFNSLDYQDMFLLIISIFEFILSIAIIFYFSIVPFGALFGSYMSKGERTYLPSKYFTGSVPKLKGKAELASIGLWVCVFLSKFIETYFFLTLSIRDSVRELSTLEINTCIGETYFGDLLCKRQPLILLVLLFSTDLILFLLDTYLWFIIWNTLFSVCISFSIGISILTPWRNIFSRLPKRIYSKIINDNGSTSMKSKQLVSQLWNSIIISMYREHLLSIDHVNKLIYQQIIVPGQQDTSEQILKEPTFFVSQEDHALKTSLFKGHKEAERRITFFAQTLSTPIPESIGIEKMPSFSVLIPHYAEKISLSLREIIKEEDENSQLTLLEYLKQLHPAEWVNFVEDTKILAEEINSSEDSFSKSSIKDRLIDLPYYTVGFKTATPEYILRTRIWASLRTQTLYRTVSGFMNYSRAIKLLHDIENKDIADSSDSNKRLEEASIMALRKFRMVVSMQRFHKSSPEQRESKETLLRAYPELQIAYLEERYCEDRGCLEYYACLIDGSCEILEDGERKPKYRIRLSGNPIIGDGKSDNQNHALIFCRGEYIQLIDANQDNYLEECLKVRNIFSEFEELNSTDDPYCLDEDTNNPNPVAIIGAREYIFSENVGVLGDVAAGKEQTFGTLSARTLALIGGKLHYGHPDFLNSVFMTTRGGVSKGQKSLHLNEDIYAGMNALLRGGRIKHSEYLQCGKGRDLGFGSILNFTSKIGSGMGEQMLSREYFYLGTQLPLDRLLSFYYAHAGFHLNNMFIFLTINLFILFSANLAALVKNSLVCSYHKNIPITDPKSPEGCFNLVVVILWLQRCVVSIILVFFISFIPLFVQEVTERGIGKAVTRLSKQLASFSIFFEVFVCKIYANSLLNNLSTGSAKYIATGRGFATTRMPFSVLYSKFSTVSLHEASILFFLLLFTSISMWRTVLIYFWFTITALVISPFLFNPNQFAPQSFFLDYRKTLQWLFKGNSKWQQESWIGYVRNNRALYTGSKRKEVKLGENIDLGYLNKPSIINLLLTQVGTHLLKTLIVFNAYLFSNSQLNTGALRVNTIMRLAVCSLGPIAVNIVLLLLLQPLSLIIAPLVSSTCWKSFPSVLAAITRILGLLNHILFFNLLWMFQNWELATTVLGFCCSCLIESLLFRLVTSLFLTSEFRHGRTNRAWWSGKWITSGLGFNVLSQPVREYFCKVIEQSLFAADFIYVHILLFLQIPIVLTPFIDSIHSLMLFWLPPSKQLKPQLFPMRNSKRKRTHAQLLSVLFLLILSLQVALIIGPYIISIVYGNEVFRENMPEIFQQLFQPIAYKNPNLGLKSHSIITDISNMDTVNARKDNR</sequence>
<comment type="catalytic activity">
    <reaction evidence="10">
        <text>[(1-&gt;3)-beta-D-glucosyl](n) + UDP-alpha-D-glucose = [(1-&gt;3)-beta-D-glucosyl](n+1) + UDP + H(+)</text>
        <dbReference type="Rhea" id="RHEA:21476"/>
        <dbReference type="Rhea" id="RHEA-COMP:11146"/>
        <dbReference type="Rhea" id="RHEA-COMP:14303"/>
        <dbReference type="ChEBI" id="CHEBI:15378"/>
        <dbReference type="ChEBI" id="CHEBI:37671"/>
        <dbReference type="ChEBI" id="CHEBI:58223"/>
        <dbReference type="ChEBI" id="CHEBI:58885"/>
        <dbReference type="EC" id="2.4.1.34"/>
    </reaction>
</comment>
<evidence type="ECO:0000256" key="5">
    <source>
        <dbReference type="ARBA" id="ARBA00022679"/>
    </source>
</evidence>
<name>F2QTJ3_KOMPC</name>
<feature type="transmembrane region" description="Helical" evidence="11">
    <location>
        <begin position="1462"/>
        <end position="1485"/>
    </location>
</feature>
<feature type="transmembrane region" description="Helical" evidence="11">
    <location>
        <begin position="1299"/>
        <end position="1315"/>
    </location>
</feature>
<dbReference type="InterPro" id="IPR056261">
    <property type="entry name" value="FKS1-like_dom2"/>
</dbReference>
<dbReference type="GO" id="GO:0005886">
    <property type="term" value="C:plasma membrane"/>
    <property type="evidence" value="ECO:0007669"/>
    <property type="project" value="TreeGrafter"/>
</dbReference>
<evidence type="ECO:0000313" key="13">
    <source>
        <dbReference type="EMBL" id="CCA38721.1"/>
    </source>
</evidence>
<keyword evidence="7 11" id="KW-1133">Transmembrane helix</keyword>
<keyword evidence="5" id="KW-0808">Transferase</keyword>
<keyword evidence="14" id="KW-1185">Reference proteome</keyword>
<evidence type="ECO:0000256" key="9">
    <source>
        <dbReference type="ARBA" id="ARBA00031935"/>
    </source>
</evidence>
<keyword evidence="8 11" id="KW-0472">Membrane</keyword>
<reference evidence="13 14" key="1">
    <citation type="journal article" date="2011" name="J. Biotechnol.">
        <title>High-quality genome sequence of Pichia pastoris CBS7435.</title>
        <authorList>
            <person name="Kuberl A."/>
            <person name="Schneider J."/>
            <person name="Thallinger G.G."/>
            <person name="Anderl I."/>
            <person name="Wibberg D."/>
            <person name="Hajek T."/>
            <person name="Jaenicke S."/>
            <person name="Brinkrolf K."/>
            <person name="Goesmann A."/>
            <person name="Szczepanowski R."/>
            <person name="Puhler A."/>
            <person name="Schwab H."/>
            <person name="Glieder A."/>
            <person name="Pichler H."/>
        </authorList>
    </citation>
    <scope>NUCLEOTIDE SEQUENCE [LARGE SCALE GENOMIC DNA]</scope>
    <source>
        <strain evidence="14">ATCC 76273 / CBS 7435 / CECT 11047 / NRRL Y-11430 / Wegner 21-1</strain>
    </source>
</reference>
<feature type="transmembrane region" description="Helical" evidence="11">
    <location>
        <begin position="1253"/>
        <end position="1279"/>
    </location>
</feature>
<proteinExistence type="inferred from homology"/>
<evidence type="ECO:0000256" key="8">
    <source>
        <dbReference type="ARBA" id="ARBA00023136"/>
    </source>
</evidence>
<evidence type="ECO:0000313" key="14">
    <source>
        <dbReference type="Proteomes" id="UP000006853"/>
    </source>
</evidence>
<reference key="2">
    <citation type="submission" date="2011-04" db="EMBL/GenBank/DDBJ databases">
        <title>High-quality genome sequence of Pichia pastoris CBS 7435.</title>
        <authorList>
            <person name="Kueberl A."/>
            <person name="Schneider J."/>
            <person name="Thallinger G.G."/>
            <person name="Anderl I."/>
            <person name="Wibberg D."/>
            <person name="Hajek T."/>
            <person name="Jaenicke S."/>
            <person name="Brinkrolf K."/>
            <person name="Goesmann A."/>
            <person name="Szczepanowski R."/>
            <person name="Puehler A."/>
            <person name="Schwab H."/>
            <person name="Glieder A."/>
            <person name="Pichler H."/>
        </authorList>
    </citation>
    <scope>NUCLEOTIDE SEQUENCE</scope>
    <source>
        <strain>CBS 7435</strain>
    </source>
</reference>
<dbReference type="GO" id="GO:0000148">
    <property type="term" value="C:1,3-beta-D-glucan synthase complex"/>
    <property type="evidence" value="ECO:0007669"/>
    <property type="project" value="InterPro"/>
</dbReference>